<dbReference type="GO" id="GO:0050660">
    <property type="term" value="F:flavin adenine dinucleotide binding"/>
    <property type="evidence" value="ECO:0007669"/>
    <property type="project" value="InterPro"/>
</dbReference>
<evidence type="ECO:0000256" key="1">
    <source>
        <dbReference type="ARBA" id="ARBA00010790"/>
    </source>
</evidence>
<dbReference type="InterPro" id="IPR012132">
    <property type="entry name" value="GMC_OxRdtase"/>
</dbReference>
<organism evidence="3 4">
    <name type="scientific">Viridothelium virens</name>
    <name type="common">Speckled blister lichen</name>
    <name type="synonym">Trypethelium virens</name>
    <dbReference type="NCBI Taxonomy" id="1048519"/>
    <lineage>
        <taxon>Eukaryota</taxon>
        <taxon>Fungi</taxon>
        <taxon>Dikarya</taxon>
        <taxon>Ascomycota</taxon>
        <taxon>Pezizomycotina</taxon>
        <taxon>Dothideomycetes</taxon>
        <taxon>Dothideomycetes incertae sedis</taxon>
        <taxon>Trypetheliales</taxon>
        <taxon>Trypetheliaceae</taxon>
        <taxon>Viridothelium</taxon>
    </lineage>
</organism>
<dbReference type="Proteomes" id="UP000800092">
    <property type="component" value="Unassembled WGS sequence"/>
</dbReference>
<dbReference type="InterPro" id="IPR036188">
    <property type="entry name" value="FAD/NAD-bd_sf"/>
</dbReference>
<dbReference type="Gene3D" id="3.50.50.60">
    <property type="entry name" value="FAD/NAD(P)-binding domain"/>
    <property type="match status" value="1"/>
</dbReference>
<evidence type="ECO:0000259" key="2">
    <source>
        <dbReference type="Pfam" id="PF05199"/>
    </source>
</evidence>
<dbReference type="PANTHER" id="PTHR11552">
    <property type="entry name" value="GLUCOSE-METHANOL-CHOLINE GMC OXIDOREDUCTASE"/>
    <property type="match status" value="1"/>
</dbReference>
<sequence>MTRWWIVPRSGTQGLALGSPKLTDPALFKGLPCDWIINDTVPAEILEDALDKETQIENSFAHSILQRGRPHVEQLVCYAPLGVPGIPTDGSHVAVSTVLLLPTSRGSINLASASPNDPPMIDSNYYATSTDQQVLIWASRRALKLMLLSSALRDEIEAESPPQIEGLSLEPLTPDVPDSVIDDRIRKTGVQHHHSGGTAAIGSVTDTECRVKGVKGLRIADASVVPVTSGGHPQSTLYAMAEQVADMIIRS</sequence>
<protein>
    <submittedName>
        <fullName evidence="3">GMC oxidoreductase</fullName>
    </submittedName>
</protein>
<dbReference type="SUPFAM" id="SSF54373">
    <property type="entry name" value="FAD-linked reductases, C-terminal domain"/>
    <property type="match status" value="1"/>
</dbReference>
<evidence type="ECO:0000313" key="3">
    <source>
        <dbReference type="EMBL" id="KAF2237049.1"/>
    </source>
</evidence>
<comment type="similarity">
    <text evidence="1">Belongs to the GMC oxidoreductase family.</text>
</comment>
<dbReference type="Pfam" id="PF05199">
    <property type="entry name" value="GMC_oxred_C"/>
    <property type="match status" value="1"/>
</dbReference>
<reference evidence="3" key="1">
    <citation type="journal article" date="2020" name="Stud. Mycol.">
        <title>101 Dothideomycetes genomes: a test case for predicting lifestyles and emergence of pathogens.</title>
        <authorList>
            <person name="Haridas S."/>
            <person name="Albert R."/>
            <person name="Binder M."/>
            <person name="Bloem J."/>
            <person name="Labutti K."/>
            <person name="Salamov A."/>
            <person name="Andreopoulos B."/>
            <person name="Baker S."/>
            <person name="Barry K."/>
            <person name="Bills G."/>
            <person name="Bluhm B."/>
            <person name="Cannon C."/>
            <person name="Castanera R."/>
            <person name="Culley D."/>
            <person name="Daum C."/>
            <person name="Ezra D."/>
            <person name="Gonzalez J."/>
            <person name="Henrissat B."/>
            <person name="Kuo A."/>
            <person name="Liang C."/>
            <person name="Lipzen A."/>
            <person name="Lutzoni F."/>
            <person name="Magnuson J."/>
            <person name="Mondo S."/>
            <person name="Nolan M."/>
            <person name="Ohm R."/>
            <person name="Pangilinan J."/>
            <person name="Park H.-J."/>
            <person name="Ramirez L."/>
            <person name="Alfaro M."/>
            <person name="Sun H."/>
            <person name="Tritt A."/>
            <person name="Yoshinaga Y."/>
            <person name="Zwiers L.-H."/>
            <person name="Turgeon B."/>
            <person name="Goodwin S."/>
            <person name="Spatafora J."/>
            <person name="Crous P."/>
            <person name="Grigoriev I."/>
        </authorList>
    </citation>
    <scope>NUCLEOTIDE SEQUENCE</scope>
    <source>
        <strain evidence="3">Tuck. ex Michener</strain>
    </source>
</reference>
<keyword evidence="4" id="KW-1185">Reference proteome</keyword>
<gene>
    <name evidence="3" type="ORF">EV356DRAFT_565142</name>
</gene>
<dbReference type="EMBL" id="ML991782">
    <property type="protein sequence ID" value="KAF2237049.1"/>
    <property type="molecule type" value="Genomic_DNA"/>
</dbReference>
<name>A0A6A6HGV6_VIRVR</name>
<dbReference type="SUPFAM" id="SSF51905">
    <property type="entry name" value="FAD/NAD(P)-binding domain"/>
    <property type="match status" value="1"/>
</dbReference>
<dbReference type="InterPro" id="IPR007867">
    <property type="entry name" value="GMC_OxRtase_C"/>
</dbReference>
<dbReference type="OrthoDB" id="269227at2759"/>
<dbReference type="GO" id="GO:0016614">
    <property type="term" value="F:oxidoreductase activity, acting on CH-OH group of donors"/>
    <property type="evidence" value="ECO:0007669"/>
    <property type="project" value="InterPro"/>
</dbReference>
<dbReference type="PANTHER" id="PTHR11552:SF123">
    <property type="entry name" value="GMC OXIDOREDUCTASE (AFU_ORTHOLOGUE AFUA_2G01770)-RELATED"/>
    <property type="match status" value="1"/>
</dbReference>
<proteinExistence type="inferred from homology"/>
<dbReference type="AlphaFoldDB" id="A0A6A6HGV6"/>
<accession>A0A6A6HGV6</accession>
<dbReference type="Gene3D" id="3.30.560.10">
    <property type="entry name" value="Glucose Oxidase, domain 3"/>
    <property type="match status" value="1"/>
</dbReference>
<feature type="domain" description="Glucose-methanol-choline oxidoreductase C-terminal" evidence="2">
    <location>
        <begin position="102"/>
        <end position="241"/>
    </location>
</feature>
<evidence type="ECO:0000313" key="4">
    <source>
        <dbReference type="Proteomes" id="UP000800092"/>
    </source>
</evidence>